<accession>A0A6C0AKH3</accession>
<proteinExistence type="predicted"/>
<sequence>MDINKLVKDITNVFNGNTHSIKRKKYDDDLSDGIKYLSNKDKRLKHLENRIQMVSGNNVEGMENIDYMDKGHRQVKNLNDDDKQFLSDKKNSYEGQITDYSNNMFNFMNKHTKILSQVQGDEGCLNDCGNILESNKKEACKVGCKLRLPKLDKKDIVKCEDKYNEQVELSACNLAYSWKDADGNEIKNDLTSEYALLNERNAELKTTATTLFNQTAILRQKNNSLIQKTYNSEASMGRSPDTSINSNANSNIYQGKGKMKEFENIKAQLKPGSNPNISLTPAQIILRIMEKDSIARLEANTMRTYLWVAGTIGIVGGTIYYINKNSD</sequence>
<dbReference type="EMBL" id="MN740677">
    <property type="protein sequence ID" value="QHS80304.1"/>
    <property type="molecule type" value="Genomic_DNA"/>
</dbReference>
<feature type="transmembrane region" description="Helical" evidence="1">
    <location>
        <begin position="304"/>
        <end position="322"/>
    </location>
</feature>
<evidence type="ECO:0000313" key="2">
    <source>
        <dbReference type="EMBL" id="QHS80304.1"/>
    </source>
</evidence>
<dbReference type="AlphaFoldDB" id="A0A6C0AKH3"/>
<keyword evidence="1" id="KW-0812">Transmembrane</keyword>
<keyword evidence="1" id="KW-1133">Transmembrane helix</keyword>
<evidence type="ECO:0000256" key="1">
    <source>
        <dbReference type="SAM" id="Phobius"/>
    </source>
</evidence>
<name>A0A6C0AKH3_9ZZZZ</name>
<keyword evidence="1" id="KW-0472">Membrane</keyword>
<reference evidence="2" key="1">
    <citation type="journal article" date="2020" name="Nature">
        <title>Giant virus diversity and host interactions through global metagenomics.</title>
        <authorList>
            <person name="Schulz F."/>
            <person name="Roux S."/>
            <person name="Paez-Espino D."/>
            <person name="Jungbluth S."/>
            <person name="Walsh D.A."/>
            <person name="Denef V.J."/>
            <person name="McMahon K.D."/>
            <person name="Konstantinidis K.T."/>
            <person name="Eloe-Fadrosh E.A."/>
            <person name="Kyrpides N.C."/>
            <person name="Woyke T."/>
        </authorList>
    </citation>
    <scope>NUCLEOTIDE SEQUENCE</scope>
    <source>
        <strain evidence="2">GVMAG-S-1039698-54</strain>
    </source>
</reference>
<organism evidence="2">
    <name type="scientific">viral metagenome</name>
    <dbReference type="NCBI Taxonomy" id="1070528"/>
    <lineage>
        <taxon>unclassified sequences</taxon>
        <taxon>metagenomes</taxon>
        <taxon>organismal metagenomes</taxon>
    </lineage>
</organism>
<protein>
    <submittedName>
        <fullName evidence="2">Uncharacterized protein</fullName>
    </submittedName>
</protein>